<comment type="caution">
    <text evidence="1">The sequence shown here is derived from an EMBL/GenBank/DDBJ whole genome shotgun (WGS) entry which is preliminary data.</text>
</comment>
<reference evidence="1 2" key="1">
    <citation type="submission" date="2016-05" db="EMBL/GenBank/DDBJ databases">
        <title>Comparative genomics of biotechnologically important yeasts.</title>
        <authorList>
            <consortium name="DOE Joint Genome Institute"/>
            <person name="Riley R."/>
            <person name="Haridas S."/>
            <person name="Wolfe K.H."/>
            <person name="Lopes M.R."/>
            <person name="Hittinger C.T."/>
            <person name="Goker M."/>
            <person name="Salamov A."/>
            <person name="Wisecaver J."/>
            <person name="Long T.M."/>
            <person name="Aerts A.L."/>
            <person name="Barry K."/>
            <person name="Choi C."/>
            <person name="Clum A."/>
            <person name="Coughlan A.Y."/>
            <person name="Deshpande S."/>
            <person name="Douglass A.P."/>
            <person name="Hanson S.J."/>
            <person name="Klenk H.-P."/>
            <person name="LaButti K."/>
            <person name="Lapidus A."/>
            <person name="Lindquist E."/>
            <person name="Lipzen A."/>
            <person name="Meier-kolthoff J.P."/>
            <person name="Ohm R.A."/>
            <person name="Otillar R.P."/>
            <person name="Pangilinan J."/>
            <person name="Peng Y."/>
            <person name="Rokas A."/>
            <person name="Rosa C.A."/>
            <person name="Scheuner C."/>
            <person name="Sibirny A.A."/>
            <person name="Slot J.C."/>
            <person name="Stielow J.B."/>
            <person name="Sun H."/>
            <person name="Kurtzman C.P."/>
            <person name="Blackwell M."/>
            <person name="Grigoriev I.V."/>
            <person name="Jeffries T.W."/>
        </authorList>
    </citation>
    <scope>NUCLEOTIDE SEQUENCE [LARGE SCALE GENOMIC DNA]</scope>
    <source>
        <strain evidence="1 2">NRRL YB-4993</strain>
    </source>
</reference>
<dbReference type="RefSeq" id="XP_018710013.1">
    <property type="nucleotide sequence ID" value="XM_018858029.1"/>
</dbReference>
<proteinExistence type="predicted"/>
<dbReference type="EMBL" id="LXTC01000006">
    <property type="protein sequence ID" value="OBA19485.1"/>
    <property type="molecule type" value="Genomic_DNA"/>
</dbReference>
<dbReference type="Proteomes" id="UP000092555">
    <property type="component" value="Unassembled WGS sequence"/>
</dbReference>
<accession>A0A1A0H699</accession>
<protein>
    <submittedName>
        <fullName evidence="1">Uncharacterized protein</fullName>
    </submittedName>
</protein>
<evidence type="ECO:0000313" key="1">
    <source>
        <dbReference type="EMBL" id="OBA19485.1"/>
    </source>
</evidence>
<organism evidence="1 2">
    <name type="scientific">Metschnikowia bicuspidata var. bicuspidata NRRL YB-4993</name>
    <dbReference type="NCBI Taxonomy" id="869754"/>
    <lineage>
        <taxon>Eukaryota</taxon>
        <taxon>Fungi</taxon>
        <taxon>Dikarya</taxon>
        <taxon>Ascomycota</taxon>
        <taxon>Saccharomycotina</taxon>
        <taxon>Pichiomycetes</taxon>
        <taxon>Metschnikowiaceae</taxon>
        <taxon>Metschnikowia</taxon>
    </lineage>
</organism>
<dbReference type="AlphaFoldDB" id="A0A1A0H699"/>
<evidence type="ECO:0000313" key="2">
    <source>
        <dbReference type="Proteomes" id="UP000092555"/>
    </source>
</evidence>
<sequence>MSQQEVIDLAIASYLKTNDNTARQYLKLRQEVLETTQLVIKEIKESGAVSPETLLQLEKLKFENAKTSLVYKAYIDNITSNLENESTLGGQISVELNERFDDLLQKKKHYDEKTSQLRGELKPVVEKMRLLASNFEAGIGLGSSGSRLEKSERRLFTSKGSKADDKSVFLDYTSAVFSKSELEAQFVDVESKLAALKTVDEISNEDADTKELSTEKGPSIELSTYLNELLQSGRAYTRINDSTYHFDVTKSTSADLGNSRSVISDYENANELLAKEIQGLVARGTEAKERWISNAQKIEMIQALLQEDMDIDG</sequence>
<gene>
    <name evidence="1" type="ORF">METBIDRAFT_46356</name>
</gene>
<dbReference type="GeneID" id="30031005"/>
<keyword evidence="2" id="KW-1185">Reference proteome</keyword>
<dbReference type="OrthoDB" id="4091843at2759"/>
<name>A0A1A0H699_9ASCO</name>